<dbReference type="EMBL" id="VLTK01000009">
    <property type="protein sequence ID" value="TSI14099.1"/>
    <property type="molecule type" value="Genomic_DNA"/>
</dbReference>
<name>A0A556C9H2_BREAU</name>
<dbReference type="Proteomes" id="UP000316406">
    <property type="component" value="Unassembled WGS sequence"/>
</dbReference>
<organism evidence="1 2">
    <name type="scientific">Brevibacterium aurantiacum</name>
    <dbReference type="NCBI Taxonomy" id="273384"/>
    <lineage>
        <taxon>Bacteria</taxon>
        <taxon>Bacillati</taxon>
        <taxon>Actinomycetota</taxon>
        <taxon>Actinomycetes</taxon>
        <taxon>Micrococcales</taxon>
        <taxon>Brevibacteriaceae</taxon>
        <taxon>Brevibacterium</taxon>
    </lineage>
</organism>
<reference evidence="1 2" key="1">
    <citation type="submission" date="2019-07" db="EMBL/GenBank/DDBJ databases">
        <title>Draft genome sequence of Brevibacterium aurantiacum XU54 isolated from Xinjiang China.</title>
        <authorList>
            <person name="Xu X."/>
        </authorList>
    </citation>
    <scope>NUCLEOTIDE SEQUENCE [LARGE SCALE GENOMIC DNA]</scope>
    <source>
        <strain evidence="1 2">XU54</strain>
    </source>
</reference>
<evidence type="ECO:0000313" key="2">
    <source>
        <dbReference type="Proteomes" id="UP000316406"/>
    </source>
</evidence>
<keyword evidence="2" id="KW-1185">Reference proteome</keyword>
<dbReference type="Pfam" id="PF05014">
    <property type="entry name" value="Nuc_deoxyrib_tr"/>
    <property type="match status" value="1"/>
</dbReference>
<dbReference type="RefSeq" id="WP_143923411.1">
    <property type="nucleotide sequence ID" value="NZ_VLTK01000009.1"/>
</dbReference>
<sequence>MKIFVAAPFGSKLDAAGTFDLGYRGRLEQLHRRVEAAGHSIFASQRNEEWGHAPLPPEDYVLIDYHELASSDVIIAVLGANPSLGVCIELGWASALGIPIIVVTKHAHSSTMISGLHRVSEVHYIAADLEESTPTDQELFEQLQVHLPGGTVDEEP</sequence>
<dbReference type="AlphaFoldDB" id="A0A556C9H2"/>
<comment type="caution">
    <text evidence="1">The sequence shown here is derived from an EMBL/GenBank/DDBJ whole genome shotgun (WGS) entry which is preliminary data.</text>
</comment>
<dbReference type="OrthoDB" id="4743790at2"/>
<accession>A0A556C9H2</accession>
<protein>
    <recommendedName>
        <fullName evidence="3">Nucleoside 2-deoxyribosyltransferase</fullName>
    </recommendedName>
</protein>
<evidence type="ECO:0000313" key="1">
    <source>
        <dbReference type="EMBL" id="TSI14099.1"/>
    </source>
</evidence>
<dbReference type="SUPFAM" id="SSF52309">
    <property type="entry name" value="N-(deoxy)ribosyltransferase-like"/>
    <property type="match status" value="1"/>
</dbReference>
<evidence type="ECO:0008006" key="3">
    <source>
        <dbReference type="Google" id="ProtNLM"/>
    </source>
</evidence>
<proteinExistence type="predicted"/>
<dbReference type="Gene3D" id="3.40.50.450">
    <property type="match status" value="1"/>
</dbReference>
<dbReference type="InterPro" id="IPR007710">
    <property type="entry name" value="Nucleoside_deoxyribTrfase"/>
</dbReference>
<gene>
    <name evidence="1" type="ORF">FO013_15215</name>
</gene>